<dbReference type="AlphaFoldDB" id="A0A1E3III2"/>
<keyword evidence="2" id="KW-1185">Reference proteome</keyword>
<comment type="caution">
    <text evidence="1">The sequence shown here is derived from an EMBL/GenBank/DDBJ whole genome shotgun (WGS) entry which is preliminary data.</text>
</comment>
<organism evidence="1 2">
    <name type="scientific">Cryptococcus wingfieldii CBS 7118</name>
    <dbReference type="NCBI Taxonomy" id="1295528"/>
    <lineage>
        <taxon>Eukaryota</taxon>
        <taxon>Fungi</taxon>
        <taxon>Dikarya</taxon>
        <taxon>Basidiomycota</taxon>
        <taxon>Agaricomycotina</taxon>
        <taxon>Tremellomycetes</taxon>
        <taxon>Tremellales</taxon>
        <taxon>Cryptococcaceae</taxon>
        <taxon>Cryptococcus</taxon>
    </lineage>
</organism>
<sequence>MGEHFMPKFVVRGTCTPLDVAAVHRVASGISDHRRVNSFILALSPLNIANTCSSIIAMQRPDAPLHRLPLPPELALEIFDTYTAITLPGTPEFLTLLTLSRYHYALNIRRLYRDVRLKESMADRFVDMWRKWSSQAYQLLTAEPSMGHVMDEDEMVRNLLCPIKCNSTDFNIKTLTFQNAICFTKISDLFNSPGSYWWNLWDRHPSLPHSNRLLHGAKTVVFEEQTLGGGEVRMGSYAMYARRNVYTHYGAERLVIVMPSRPFHCISPLALNWLAGIGKRLPDVKNVTLEYMTAVVGEGATRFKKRKHRMEQIDQVESKIKSWDNSSLQVSVVDPSESYDDV</sequence>
<protein>
    <submittedName>
        <fullName evidence="1">Uncharacterized protein</fullName>
    </submittedName>
</protein>
<evidence type="ECO:0000313" key="2">
    <source>
        <dbReference type="Proteomes" id="UP000094819"/>
    </source>
</evidence>
<evidence type="ECO:0000313" key="1">
    <source>
        <dbReference type="EMBL" id="ODN88403.1"/>
    </source>
</evidence>
<dbReference type="Proteomes" id="UP000094819">
    <property type="component" value="Unassembled WGS sequence"/>
</dbReference>
<reference evidence="1 2" key="1">
    <citation type="submission" date="2016-06" db="EMBL/GenBank/DDBJ databases">
        <title>Evolution of pathogenesis and genome organization in the Tremellales.</title>
        <authorList>
            <person name="Cuomo C."/>
            <person name="Litvintseva A."/>
            <person name="Heitman J."/>
            <person name="Chen Y."/>
            <person name="Sun S."/>
            <person name="Springer D."/>
            <person name="Dromer F."/>
            <person name="Young S."/>
            <person name="Zeng Q."/>
            <person name="Chapman S."/>
            <person name="Gujja S."/>
            <person name="Saif S."/>
            <person name="Birren B."/>
        </authorList>
    </citation>
    <scope>NUCLEOTIDE SEQUENCE [LARGE SCALE GENOMIC DNA]</scope>
    <source>
        <strain evidence="1 2">CBS 7118</strain>
    </source>
</reference>
<dbReference type="OrthoDB" id="2577488at2759"/>
<gene>
    <name evidence="1" type="ORF">L198_06674</name>
</gene>
<dbReference type="EMBL" id="AWGH01000025">
    <property type="protein sequence ID" value="ODN88403.1"/>
    <property type="molecule type" value="Genomic_DNA"/>
</dbReference>
<proteinExistence type="predicted"/>
<accession>A0A1E3III2</accession>
<dbReference type="GeneID" id="30195886"/>
<name>A0A1E3III2_9TREE</name>
<dbReference type="RefSeq" id="XP_019029212.1">
    <property type="nucleotide sequence ID" value="XM_019178729.1"/>
</dbReference>